<comment type="subcellular location">
    <subcellularLocation>
        <location evidence="1">Bacterial flagellum basal body</location>
    </subcellularLocation>
    <subcellularLocation>
        <location evidence="2">Cell membrane</location>
        <topology evidence="2">Peripheral membrane protein</topology>
    </subcellularLocation>
</comment>
<keyword evidence="9" id="KW-0975">Bacterial flagellum</keyword>
<dbReference type="SUPFAM" id="SSF101801">
    <property type="entry name" value="Surface presentation of antigens (SPOA)"/>
    <property type="match status" value="1"/>
</dbReference>
<keyword evidence="5" id="KW-1003">Cell membrane</keyword>
<comment type="caution">
    <text evidence="12">The sequence shown here is derived from an EMBL/GenBank/DDBJ whole genome shotgun (WGS) entry which is preliminary data.</text>
</comment>
<keyword evidence="8" id="KW-0472">Membrane</keyword>
<evidence type="ECO:0000256" key="1">
    <source>
        <dbReference type="ARBA" id="ARBA00004117"/>
    </source>
</evidence>
<protein>
    <recommendedName>
        <fullName evidence="4">Flagellar motor switch protein FliM</fullName>
    </recommendedName>
</protein>
<dbReference type="Gene3D" id="3.40.1550.10">
    <property type="entry name" value="CheC-like"/>
    <property type="match status" value="1"/>
</dbReference>
<evidence type="ECO:0000256" key="4">
    <source>
        <dbReference type="ARBA" id="ARBA00021898"/>
    </source>
</evidence>
<dbReference type="Gene3D" id="2.30.330.10">
    <property type="entry name" value="SpoA-like"/>
    <property type="match status" value="1"/>
</dbReference>
<gene>
    <name evidence="12" type="ORF">ABUE31_00625</name>
</gene>
<dbReference type="PANTHER" id="PTHR30034:SF6">
    <property type="entry name" value="YOP PROTEINS TRANSLOCATION PROTEIN Q"/>
    <property type="match status" value="1"/>
</dbReference>
<name>A0ABV3QVY9_9HYPH</name>
<keyword evidence="12" id="KW-0969">Cilium</keyword>
<evidence type="ECO:0000256" key="3">
    <source>
        <dbReference type="ARBA" id="ARBA00011049"/>
    </source>
</evidence>
<evidence type="ECO:0000256" key="7">
    <source>
        <dbReference type="ARBA" id="ARBA00022779"/>
    </source>
</evidence>
<dbReference type="RefSeq" id="WP_367721540.1">
    <property type="nucleotide sequence ID" value="NZ_JBFOCI010000001.1"/>
</dbReference>
<evidence type="ECO:0000313" key="12">
    <source>
        <dbReference type="EMBL" id="MEW9804487.1"/>
    </source>
</evidence>
<comment type="similarity">
    <text evidence="3">Belongs to the FliM family.</text>
</comment>
<evidence type="ECO:0000256" key="2">
    <source>
        <dbReference type="ARBA" id="ARBA00004202"/>
    </source>
</evidence>
<evidence type="ECO:0000256" key="6">
    <source>
        <dbReference type="ARBA" id="ARBA00022500"/>
    </source>
</evidence>
<keyword evidence="12" id="KW-0966">Cell projection</keyword>
<keyword evidence="7" id="KW-0283">Flagellar rotation</keyword>
<dbReference type="InterPro" id="IPR001543">
    <property type="entry name" value="FliN-like_C"/>
</dbReference>
<evidence type="ECO:0000256" key="10">
    <source>
        <dbReference type="ARBA" id="ARBA00025044"/>
    </source>
</evidence>
<proteinExistence type="inferred from homology"/>
<dbReference type="InterPro" id="IPR028976">
    <property type="entry name" value="CheC-like_sf"/>
</dbReference>
<sequence length="309" mass="32654">MNAATPANPAEMRAYIVERLVGETGEPERVTDAARALIEKAIPSIREGFRQKLSLDVALDLSGVELSRMVDARPGGEGHAMTVAAAGYVPDALVMTIDPDAVALVVSMLFGGDPGIAIAPIRRELSPTEITVATRVFEEIAAAVAGGGAYADLALPIPHAVAGDDLRTHPLRDGPGARVQLVISTSAGKGAITLTMPQRLLLKGGSGAASQSGPETQWRQRFGEEVMRSGVELQATMPLARMTLGQIAGLQVGQVIEFEPDAQSQTKLSTRHKTLFVCEFGKLGQNYTVRVRHPFDAGQDVMEGLVGAR</sequence>
<keyword evidence="6" id="KW-0145">Chemotaxis</keyword>
<evidence type="ECO:0000256" key="8">
    <source>
        <dbReference type="ARBA" id="ARBA00023136"/>
    </source>
</evidence>
<organism evidence="12 13">
    <name type="scientific">Mesorhizobium marinum</name>
    <dbReference type="NCBI Taxonomy" id="3228790"/>
    <lineage>
        <taxon>Bacteria</taxon>
        <taxon>Pseudomonadati</taxon>
        <taxon>Pseudomonadota</taxon>
        <taxon>Alphaproteobacteria</taxon>
        <taxon>Hyphomicrobiales</taxon>
        <taxon>Phyllobacteriaceae</taxon>
        <taxon>Mesorhizobium</taxon>
    </lineage>
</organism>
<dbReference type="Pfam" id="PF01052">
    <property type="entry name" value="FliMN_C"/>
    <property type="match status" value="1"/>
</dbReference>
<dbReference type="PANTHER" id="PTHR30034">
    <property type="entry name" value="FLAGELLAR MOTOR SWITCH PROTEIN FLIM"/>
    <property type="match status" value="1"/>
</dbReference>
<dbReference type="Proteomes" id="UP001556196">
    <property type="component" value="Unassembled WGS sequence"/>
</dbReference>
<dbReference type="InterPro" id="IPR036429">
    <property type="entry name" value="SpoA-like_sf"/>
</dbReference>
<reference evidence="12 13" key="1">
    <citation type="submission" date="2024-06" db="EMBL/GenBank/DDBJ databases">
        <authorList>
            <person name="Tuo L."/>
        </authorList>
    </citation>
    <scope>NUCLEOTIDE SEQUENCE [LARGE SCALE GENOMIC DNA]</scope>
    <source>
        <strain evidence="12 13">ZMM04-5</strain>
    </source>
</reference>
<dbReference type="EMBL" id="JBFOCI010000001">
    <property type="protein sequence ID" value="MEW9804487.1"/>
    <property type="molecule type" value="Genomic_DNA"/>
</dbReference>
<evidence type="ECO:0000259" key="11">
    <source>
        <dbReference type="Pfam" id="PF01052"/>
    </source>
</evidence>
<keyword evidence="12" id="KW-0282">Flagellum</keyword>
<keyword evidence="13" id="KW-1185">Reference proteome</keyword>
<accession>A0ABV3QVY9</accession>
<feature type="domain" description="Flagellar motor switch protein FliN-like C-terminal" evidence="11">
    <location>
        <begin position="224"/>
        <end position="293"/>
    </location>
</feature>
<evidence type="ECO:0000313" key="13">
    <source>
        <dbReference type="Proteomes" id="UP001556196"/>
    </source>
</evidence>
<evidence type="ECO:0000256" key="9">
    <source>
        <dbReference type="ARBA" id="ARBA00023143"/>
    </source>
</evidence>
<evidence type="ECO:0000256" key="5">
    <source>
        <dbReference type="ARBA" id="ARBA00022475"/>
    </source>
</evidence>
<comment type="function">
    <text evidence="10">FliM is one of three proteins (FliG, FliN, FliM) that forms the rotor-mounted switch complex (C ring), located at the base of the basal body. This complex interacts with the CheY and CheZ chemotaxis proteins, in addition to contacting components of the motor that determine the direction of flagellar rotation.</text>
</comment>